<dbReference type="Gene3D" id="3.30.70.20">
    <property type="match status" value="2"/>
</dbReference>
<reference evidence="10 11" key="1">
    <citation type="journal article" date="2015" name="Microbiome">
        <title>Genomic resolution of linkages in carbon, nitrogen, and sulfur cycling among widespread estuary sediment bacteria.</title>
        <authorList>
            <person name="Baker B.J."/>
            <person name="Lazar C.S."/>
            <person name="Teske A.P."/>
            <person name="Dick G.J."/>
        </authorList>
    </citation>
    <scope>NUCLEOTIDE SEQUENCE [LARGE SCALE GENOMIC DNA]</scope>
    <source>
        <strain evidence="10">DG_26</strain>
    </source>
</reference>
<evidence type="ECO:0000313" key="10">
    <source>
        <dbReference type="EMBL" id="KPJ51037.1"/>
    </source>
</evidence>
<gene>
    <name evidence="10" type="ORF">AMJ40_01040</name>
</gene>
<dbReference type="InterPro" id="IPR017896">
    <property type="entry name" value="4Fe4S_Fe-S-bd"/>
</dbReference>
<evidence type="ECO:0000256" key="6">
    <source>
        <dbReference type="ARBA" id="ARBA00023002"/>
    </source>
</evidence>
<dbReference type="SUPFAM" id="SSF54862">
    <property type="entry name" value="4Fe-4S ferredoxins"/>
    <property type="match status" value="1"/>
</dbReference>
<evidence type="ECO:0000256" key="5">
    <source>
        <dbReference type="ARBA" id="ARBA00022827"/>
    </source>
</evidence>
<proteinExistence type="inferred from homology"/>
<dbReference type="Pfam" id="PF12838">
    <property type="entry name" value="Fer4_7"/>
    <property type="match status" value="1"/>
</dbReference>
<dbReference type="PROSITE" id="PS00198">
    <property type="entry name" value="4FE4S_FER_1"/>
    <property type="match status" value="2"/>
</dbReference>
<feature type="domain" description="4Fe-4S ferredoxin-type" evidence="9">
    <location>
        <begin position="900"/>
        <end position="929"/>
    </location>
</feature>
<dbReference type="PATRIC" id="fig|1703771.3.peg.1599"/>
<dbReference type="EMBL" id="LIZT01000007">
    <property type="protein sequence ID" value="KPJ51037.1"/>
    <property type="molecule type" value="Genomic_DNA"/>
</dbReference>
<evidence type="ECO:0000313" key="11">
    <source>
        <dbReference type="Proteomes" id="UP000051124"/>
    </source>
</evidence>
<dbReference type="Proteomes" id="UP000051124">
    <property type="component" value="Unassembled WGS sequence"/>
</dbReference>
<keyword evidence="3" id="KW-0004">4Fe-4S</keyword>
<dbReference type="InterPro" id="IPR036188">
    <property type="entry name" value="FAD/NAD-bd_sf"/>
</dbReference>
<dbReference type="PANTHER" id="PTHR43498:SF1">
    <property type="entry name" value="COB--COM HETERODISULFIDE REDUCTASE IRON-SULFUR SUBUNIT A"/>
    <property type="match status" value="1"/>
</dbReference>
<dbReference type="Pfam" id="PF07992">
    <property type="entry name" value="Pyr_redox_2"/>
    <property type="match status" value="1"/>
</dbReference>
<dbReference type="Pfam" id="PF00037">
    <property type="entry name" value="Fer4"/>
    <property type="match status" value="1"/>
</dbReference>
<dbReference type="GO" id="GO:0016491">
    <property type="term" value="F:oxidoreductase activity"/>
    <property type="evidence" value="ECO:0007669"/>
    <property type="project" value="UniProtKB-KW"/>
</dbReference>
<keyword evidence="5" id="KW-0285">Flavoprotein</keyword>
<comment type="caution">
    <text evidence="10">The sequence shown here is derived from an EMBL/GenBank/DDBJ whole genome shotgun (WGS) entry which is preliminary data.</text>
</comment>
<evidence type="ECO:0000256" key="2">
    <source>
        <dbReference type="ARBA" id="ARBA00006561"/>
    </source>
</evidence>
<evidence type="ECO:0000256" key="3">
    <source>
        <dbReference type="ARBA" id="ARBA00022485"/>
    </source>
</evidence>
<feature type="domain" description="4Fe-4S ferredoxin-type" evidence="9">
    <location>
        <begin position="34"/>
        <end position="64"/>
    </location>
</feature>
<comment type="cofactor">
    <cofactor evidence="1">
        <name>FAD</name>
        <dbReference type="ChEBI" id="CHEBI:57692"/>
    </cofactor>
</comment>
<dbReference type="Gene3D" id="3.50.50.60">
    <property type="entry name" value="FAD/NAD(P)-binding domain"/>
    <property type="match status" value="3"/>
</dbReference>
<evidence type="ECO:0000256" key="4">
    <source>
        <dbReference type="ARBA" id="ARBA00022723"/>
    </source>
</evidence>
<dbReference type="GO" id="GO:0051539">
    <property type="term" value="F:4 iron, 4 sulfur cluster binding"/>
    <property type="evidence" value="ECO:0007669"/>
    <property type="project" value="UniProtKB-KW"/>
</dbReference>
<dbReference type="PROSITE" id="PS51379">
    <property type="entry name" value="4FE4S_FER_2"/>
    <property type="match status" value="3"/>
</dbReference>
<feature type="domain" description="4Fe-4S ferredoxin-type" evidence="9">
    <location>
        <begin position="868"/>
        <end position="899"/>
    </location>
</feature>
<evidence type="ECO:0000256" key="1">
    <source>
        <dbReference type="ARBA" id="ARBA00001974"/>
    </source>
</evidence>
<evidence type="ECO:0000256" key="8">
    <source>
        <dbReference type="ARBA" id="ARBA00023014"/>
    </source>
</evidence>
<name>A0A0S7WLG9_UNCT6</name>
<keyword evidence="8" id="KW-0411">Iron-sulfur</keyword>
<organism evidence="10 11">
    <name type="scientific">candidate division TA06 bacterium DG_26</name>
    <dbReference type="NCBI Taxonomy" id="1703771"/>
    <lineage>
        <taxon>Bacteria</taxon>
        <taxon>Bacteria division TA06</taxon>
    </lineage>
</organism>
<dbReference type="GO" id="GO:0046872">
    <property type="term" value="F:metal ion binding"/>
    <property type="evidence" value="ECO:0007669"/>
    <property type="project" value="UniProtKB-KW"/>
</dbReference>
<dbReference type="InterPro" id="IPR017900">
    <property type="entry name" value="4Fe4S_Fe_S_CS"/>
</dbReference>
<dbReference type="SUPFAM" id="SSF51905">
    <property type="entry name" value="FAD/NAD(P)-binding domain"/>
    <property type="match status" value="2"/>
</dbReference>
<dbReference type="InterPro" id="IPR039650">
    <property type="entry name" value="HdrA-like"/>
</dbReference>
<keyword evidence="7" id="KW-0408">Iron</keyword>
<keyword evidence="6" id="KW-0560">Oxidoreductase</keyword>
<dbReference type="AlphaFoldDB" id="A0A0S7WLG9"/>
<sequence length="943" mass="103567">MDVGRHPRIELLTNSEVKAVKGRKGDFKVKILRRARYVDPNLCTSCGRCSEVCPVVKPNEFDLGLGSRKAIFTPFPQAVPSAYTRIEEDCLGTLPIACGKCAEECEIKCINLDDKDELVEVRVGSIIVATGVDYYDPREASEYGYARFENVVTSFELERILTASGPARGELKRFTDAKAPRRVAFIQCVGSRSVKRDIPYCSRICCMNSIKDSLIIREQFPEAEIFIFYIDMRAFGKGFEEFYERSVREGVKYIGTKPSRIVEDEATGDLVLMYENPETKKVEHLQVDMVVLSAALVPTEDTKQLAQVLGIELAKDGFFAPVHPCGNPLESTKPGIYLCGCATGPKDITDSIAEASGAAAKVPLMLLEGEVAEAAHPIEELPTDGRPRIGVFVCHCGLNIAGVLPVEDLSEYAKGLPDVVFAENVLFACAESTQRHIQDMVKEHTLNRVVVAACTPKTHEPIFRETLAKVGLNPYLFEMVNIRDHCSWVHQREPEEAAQKAKDLIRMGVARGRLLEPLYFKELDVDQKVLVIGGGVSGIEAATDLSRRGFKTYLVEKDSGLGGWVSELASLYPTGESGSELIASKLKALGQNVEVMVDTEISDIGGFVGNFDVKLKSKGKRARQLRVGAIVLAIGSDLFLPEGMYGYGKYPNVYTNMELERMLAKSGRLLIEGAKARSVAFVQCVGSRGDAGNPGCSRYCCQAAIKEAISLRKQGIDVTIFHRGVRVYSKGAEEMYRQARAMGVLLIPYEPENRPQVLGEKRAESIEIYNRDVDAKLVLRVDAVILSTGMIPRAKESARLAELLRIQRGQDRFFLERHPKFGPVETSMEGVFLCGCDQFPKDIADSISQASAVAAKVAALLSTGKITLEPIVSQVNVRFCRGCGKCVEICEFNAIELVDGIAKVNEALCKGCGTCASICPTGAIDVRHFTQRQIEAVLEAMLE</sequence>
<dbReference type="InterPro" id="IPR023753">
    <property type="entry name" value="FAD/NAD-binding_dom"/>
</dbReference>
<evidence type="ECO:0000256" key="7">
    <source>
        <dbReference type="ARBA" id="ARBA00023004"/>
    </source>
</evidence>
<dbReference type="PANTHER" id="PTHR43498">
    <property type="entry name" value="FERREDOXIN:COB-COM HETERODISULFIDE REDUCTASE SUBUNIT A"/>
    <property type="match status" value="1"/>
</dbReference>
<accession>A0A0S7WLG9</accession>
<comment type="similarity">
    <text evidence="2">Belongs to the HdrA family.</text>
</comment>
<keyword evidence="4" id="KW-0479">Metal-binding</keyword>
<keyword evidence="5" id="KW-0274">FAD</keyword>
<evidence type="ECO:0000259" key="9">
    <source>
        <dbReference type="PROSITE" id="PS51379"/>
    </source>
</evidence>
<protein>
    <recommendedName>
        <fullName evidence="9">4Fe-4S ferredoxin-type domain-containing protein</fullName>
    </recommendedName>
</protein>